<keyword evidence="3" id="KW-1185">Reference proteome</keyword>
<proteinExistence type="predicted"/>
<dbReference type="OrthoDB" id="5425043at2759"/>
<feature type="region of interest" description="Disordered" evidence="1">
    <location>
        <begin position="218"/>
        <end position="246"/>
    </location>
</feature>
<evidence type="ECO:0000313" key="2">
    <source>
        <dbReference type="EMBL" id="KZZ91980.1"/>
    </source>
</evidence>
<name>A0A166NRX9_9EURO</name>
<comment type="caution">
    <text evidence="2">The sequence shown here is derived from an EMBL/GenBank/DDBJ whole genome shotgun (WGS) entry which is preliminary data.</text>
</comment>
<dbReference type="Proteomes" id="UP000242877">
    <property type="component" value="Unassembled WGS sequence"/>
</dbReference>
<accession>A0A166NRX9</accession>
<reference evidence="2 3" key="1">
    <citation type="journal article" date="2016" name="Genome Biol. Evol.">
        <title>Divergent and convergent evolution of fungal pathogenicity.</title>
        <authorList>
            <person name="Shang Y."/>
            <person name="Xiao G."/>
            <person name="Zheng P."/>
            <person name="Cen K."/>
            <person name="Zhan S."/>
            <person name="Wang C."/>
        </authorList>
    </citation>
    <scope>NUCLEOTIDE SEQUENCE [LARGE SCALE GENOMIC DNA]</scope>
    <source>
        <strain evidence="2 3">ARSEF 7405</strain>
    </source>
</reference>
<feature type="region of interest" description="Disordered" evidence="1">
    <location>
        <begin position="109"/>
        <end position="130"/>
    </location>
</feature>
<gene>
    <name evidence="2" type="ORF">AAP_03199</name>
</gene>
<dbReference type="AlphaFoldDB" id="A0A166NRX9"/>
<dbReference type="VEuPathDB" id="FungiDB:AAP_03199"/>
<sequence>MTEKREFLACVPCIVAGSHTIDKRCHKRGKMPCASCQGREECTQIPEQFEQQKNAVLQMQKEYDEGLNQFVKTNCRAEFEQLMVPLKRGLEEWFAEELQRRQDMAKQREEEEMRRQVEAEKAAEEERKAEEERLLKERMDFLHEYLVGQKMLEDKTPPQRIAITTQPMSVKVENIESLLERLVQSQEAMAAAMQRHADAAIRNSESWAKWFELEDKKRKRGDDEEDCNDEKRGRVDEDRNAGGDKMDLQDQIYNFFQPTMVAFRPASLRATQPEGGDDEYGSGSSIFATQQNDDAVEVGNGREDEESESKKRKFYTIAGNDDEYETAQSHERFIRRALRWHYFFTFSNDKIRTFIHRTFPDTKEDPATGDSYERALRGATREWKYETLKRMKNFVAREMRNQETAPGLGLACIDAYDHLHTYFMSTFDEDNFYEVFYWLKQVMDLERSSELGRWYAKEIFSNLAVKCKIYLSKVERGDGDAVSYWDEVKLFWASQGTNEKLAGVGKEHYKERVEKPKKVSNKKAKERQNEKIRKLHKEFVVSDRPGQ</sequence>
<feature type="compositionally biased region" description="Basic and acidic residues" evidence="1">
    <location>
        <begin position="508"/>
        <end position="517"/>
    </location>
</feature>
<feature type="region of interest" description="Disordered" evidence="1">
    <location>
        <begin position="508"/>
        <end position="529"/>
    </location>
</feature>
<evidence type="ECO:0000313" key="3">
    <source>
        <dbReference type="Proteomes" id="UP000242877"/>
    </source>
</evidence>
<dbReference type="EMBL" id="AZGZ01000012">
    <property type="protein sequence ID" value="KZZ91980.1"/>
    <property type="molecule type" value="Genomic_DNA"/>
</dbReference>
<protein>
    <submittedName>
        <fullName evidence="2">Uncharacterized protein</fullName>
    </submittedName>
</protein>
<evidence type="ECO:0000256" key="1">
    <source>
        <dbReference type="SAM" id="MobiDB-lite"/>
    </source>
</evidence>
<organism evidence="2 3">
    <name type="scientific">Ascosphaera apis ARSEF 7405</name>
    <dbReference type="NCBI Taxonomy" id="392613"/>
    <lineage>
        <taxon>Eukaryota</taxon>
        <taxon>Fungi</taxon>
        <taxon>Dikarya</taxon>
        <taxon>Ascomycota</taxon>
        <taxon>Pezizomycotina</taxon>
        <taxon>Eurotiomycetes</taxon>
        <taxon>Eurotiomycetidae</taxon>
        <taxon>Onygenales</taxon>
        <taxon>Ascosphaeraceae</taxon>
        <taxon>Ascosphaera</taxon>
    </lineage>
</organism>
<feature type="compositionally biased region" description="Basic and acidic residues" evidence="1">
    <location>
        <begin position="229"/>
        <end position="246"/>
    </location>
</feature>